<protein>
    <submittedName>
        <fullName evidence="1">Uncharacterized protein</fullName>
    </submittedName>
</protein>
<accession>A0A2W2H7K8</accession>
<sequence length="149" mass="15864">MDVTIPMGSLPPPITCIGCERQIHQPYGAQDLKFTYRIGESLRRVLEKDSLGHILALAWLIKIFAGRGLVGAHPGVTFIDSASGGAVGEADVLLLFADGSLVPVEVKRSAGGFDEDGRKRLDALSDLVGAHFDIVAVTQPARECEPLAD</sequence>
<dbReference type="RefSeq" id="WP_111165158.1">
    <property type="nucleotide sequence ID" value="NZ_POUA01000004.1"/>
</dbReference>
<evidence type="ECO:0000313" key="1">
    <source>
        <dbReference type="EMBL" id="PZG56671.1"/>
    </source>
</evidence>
<dbReference type="EMBL" id="POUA01000004">
    <property type="protein sequence ID" value="PZG56671.1"/>
    <property type="molecule type" value="Genomic_DNA"/>
</dbReference>
<organism evidence="1 2">
    <name type="scientific">Spongiactinospora gelatinilytica</name>
    <dbReference type="NCBI Taxonomy" id="2666298"/>
    <lineage>
        <taxon>Bacteria</taxon>
        <taxon>Bacillati</taxon>
        <taxon>Actinomycetota</taxon>
        <taxon>Actinomycetes</taxon>
        <taxon>Streptosporangiales</taxon>
        <taxon>Streptosporangiaceae</taxon>
        <taxon>Spongiactinospora</taxon>
    </lineage>
</organism>
<evidence type="ECO:0000313" key="2">
    <source>
        <dbReference type="Proteomes" id="UP000248544"/>
    </source>
</evidence>
<reference evidence="1 2" key="1">
    <citation type="submission" date="2018-01" db="EMBL/GenBank/DDBJ databases">
        <title>Draft genome sequence of Sphaerisporangium sp. 7K107.</title>
        <authorList>
            <person name="Sahin N."/>
            <person name="Saygin H."/>
            <person name="Ay H."/>
        </authorList>
    </citation>
    <scope>NUCLEOTIDE SEQUENCE [LARGE SCALE GENOMIC DNA]</scope>
    <source>
        <strain evidence="1 2">7K107</strain>
    </source>
</reference>
<keyword evidence="2" id="KW-1185">Reference proteome</keyword>
<comment type="caution">
    <text evidence="1">The sequence shown here is derived from an EMBL/GenBank/DDBJ whole genome shotgun (WGS) entry which is preliminary data.</text>
</comment>
<dbReference type="Proteomes" id="UP000248544">
    <property type="component" value="Unassembled WGS sequence"/>
</dbReference>
<dbReference type="AlphaFoldDB" id="A0A2W2H7K8"/>
<name>A0A2W2H7K8_9ACTN</name>
<proteinExistence type="predicted"/>
<gene>
    <name evidence="1" type="ORF">C1I98_01110</name>
</gene>